<name>A0A6A6EV29_9PEZI</name>
<feature type="compositionally biased region" description="Polar residues" evidence="1">
    <location>
        <begin position="46"/>
        <end position="60"/>
    </location>
</feature>
<gene>
    <name evidence="2" type="ORF">K469DRAFT_712542</name>
</gene>
<dbReference type="EMBL" id="ML994613">
    <property type="protein sequence ID" value="KAF2193736.1"/>
    <property type="molecule type" value="Genomic_DNA"/>
</dbReference>
<reference evidence="2" key="1">
    <citation type="journal article" date="2020" name="Stud. Mycol.">
        <title>101 Dothideomycetes genomes: a test case for predicting lifestyles and emergence of pathogens.</title>
        <authorList>
            <person name="Haridas S."/>
            <person name="Albert R."/>
            <person name="Binder M."/>
            <person name="Bloem J."/>
            <person name="Labutti K."/>
            <person name="Salamov A."/>
            <person name="Andreopoulos B."/>
            <person name="Baker S."/>
            <person name="Barry K."/>
            <person name="Bills G."/>
            <person name="Bluhm B."/>
            <person name="Cannon C."/>
            <person name="Castanera R."/>
            <person name="Culley D."/>
            <person name="Daum C."/>
            <person name="Ezra D."/>
            <person name="Gonzalez J."/>
            <person name="Henrissat B."/>
            <person name="Kuo A."/>
            <person name="Liang C."/>
            <person name="Lipzen A."/>
            <person name="Lutzoni F."/>
            <person name="Magnuson J."/>
            <person name="Mondo S."/>
            <person name="Nolan M."/>
            <person name="Ohm R."/>
            <person name="Pangilinan J."/>
            <person name="Park H.-J."/>
            <person name="Ramirez L."/>
            <person name="Alfaro M."/>
            <person name="Sun H."/>
            <person name="Tritt A."/>
            <person name="Yoshinaga Y."/>
            <person name="Zwiers L.-H."/>
            <person name="Turgeon B."/>
            <person name="Goodwin S."/>
            <person name="Spatafora J."/>
            <person name="Crous P."/>
            <person name="Grigoriev I."/>
        </authorList>
    </citation>
    <scope>NUCLEOTIDE SEQUENCE</scope>
    <source>
        <strain evidence="2">CBS 207.26</strain>
    </source>
</reference>
<sequence>MARIAPLHQALSVKLPKRASLRHIGVPEGKDALAIYLMWLKQRSLSPNKASGTASSVRSSMESDEEMPPVSPRLATRFEEKTASVDLMFVGSQF</sequence>
<organism evidence="2 3">
    <name type="scientific">Zopfia rhizophila CBS 207.26</name>
    <dbReference type="NCBI Taxonomy" id="1314779"/>
    <lineage>
        <taxon>Eukaryota</taxon>
        <taxon>Fungi</taxon>
        <taxon>Dikarya</taxon>
        <taxon>Ascomycota</taxon>
        <taxon>Pezizomycotina</taxon>
        <taxon>Dothideomycetes</taxon>
        <taxon>Dothideomycetes incertae sedis</taxon>
        <taxon>Zopfiaceae</taxon>
        <taxon>Zopfia</taxon>
    </lineage>
</organism>
<feature type="non-terminal residue" evidence="2">
    <location>
        <position position="94"/>
    </location>
</feature>
<evidence type="ECO:0000256" key="1">
    <source>
        <dbReference type="SAM" id="MobiDB-lite"/>
    </source>
</evidence>
<accession>A0A6A6EV29</accession>
<proteinExistence type="predicted"/>
<feature type="region of interest" description="Disordered" evidence="1">
    <location>
        <begin position="46"/>
        <end position="76"/>
    </location>
</feature>
<dbReference type="AlphaFoldDB" id="A0A6A6EV29"/>
<dbReference type="Proteomes" id="UP000800200">
    <property type="component" value="Unassembled WGS sequence"/>
</dbReference>
<evidence type="ECO:0000313" key="3">
    <source>
        <dbReference type="Proteomes" id="UP000800200"/>
    </source>
</evidence>
<evidence type="ECO:0000313" key="2">
    <source>
        <dbReference type="EMBL" id="KAF2193736.1"/>
    </source>
</evidence>
<keyword evidence="3" id="KW-1185">Reference proteome</keyword>
<dbReference type="OrthoDB" id="3780845at2759"/>
<protein>
    <submittedName>
        <fullName evidence="2">Uncharacterized protein</fullName>
    </submittedName>
</protein>